<sequence>MRALYYFLIGLLLFYIDVAISLVIPMHIGHTSIIFVPHLTLMYLVMICIYRGLNVALILSIIIGIITDVTIGTIYGIYLFGYLLLVVLFDQLFKVFYRDKSMLFILVLLSTLGFEIFSAIIYGVLGLIDFNIVSFIFFRIIPTLILNLILLIILFPILHKFFKKIQRKIDNLHG</sequence>
<feature type="transmembrane region" description="Helical" evidence="8">
    <location>
        <begin position="6"/>
        <end position="29"/>
    </location>
</feature>
<dbReference type="STRING" id="170573.GCA_001076995_01587"/>
<dbReference type="EMBL" id="PNGG01000002">
    <property type="protein sequence ID" value="PMC19639.1"/>
    <property type="molecule type" value="Genomic_DNA"/>
</dbReference>
<feature type="transmembrane region" description="Helical" evidence="8">
    <location>
        <begin position="101"/>
        <end position="124"/>
    </location>
</feature>
<dbReference type="NCBIfam" id="TIGR03426">
    <property type="entry name" value="shape_MreD"/>
    <property type="match status" value="1"/>
</dbReference>
<evidence type="ECO:0000256" key="2">
    <source>
        <dbReference type="ARBA" id="ARBA00007776"/>
    </source>
</evidence>
<evidence type="ECO:0000313" key="10">
    <source>
        <dbReference type="Proteomes" id="UP000235748"/>
    </source>
</evidence>
<gene>
    <name evidence="9" type="primary">mreD</name>
    <name evidence="9" type="ORF">CJ235_04545</name>
</gene>
<keyword evidence="3" id="KW-1003">Cell membrane</keyword>
<feature type="transmembrane region" description="Helical" evidence="8">
    <location>
        <begin position="136"/>
        <end position="158"/>
    </location>
</feature>
<comment type="similarity">
    <text evidence="2">Belongs to the MreD family.</text>
</comment>
<comment type="subcellular location">
    <subcellularLocation>
        <location evidence="1">Cell membrane</location>
        <topology evidence="1">Multi-pass membrane protein</topology>
    </subcellularLocation>
</comment>
<dbReference type="GO" id="GO:0005886">
    <property type="term" value="C:plasma membrane"/>
    <property type="evidence" value="ECO:0007669"/>
    <property type="project" value="UniProtKB-SubCell"/>
</dbReference>
<accession>A0A2N6QJ63</accession>
<protein>
    <submittedName>
        <fullName evidence="9">Rod shape-determining protein MreD</fullName>
    </submittedName>
</protein>
<feature type="transmembrane region" description="Helical" evidence="8">
    <location>
        <begin position="41"/>
        <end position="66"/>
    </location>
</feature>
<keyword evidence="7 8" id="KW-0472">Membrane</keyword>
<proteinExistence type="inferred from homology"/>
<comment type="caution">
    <text evidence="9">The sequence shown here is derived from an EMBL/GenBank/DDBJ whole genome shotgun (WGS) entry which is preliminary data.</text>
</comment>
<evidence type="ECO:0000256" key="5">
    <source>
        <dbReference type="ARBA" id="ARBA00022960"/>
    </source>
</evidence>
<evidence type="ECO:0000256" key="1">
    <source>
        <dbReference type="ARBA" id="ARBA00004651"/>
    </source>
</evidence>
<keyword evidence="5" id="KW-0133">Cell shape</keyword>
<dbReference type="InterPro" id="IPR007227">
    <property type="entry name" value="Cell_shape_determining_MreD"/>
</dbReference>
<evidence type="ECO:0000256" key="8">
    <source>
        <dbReference type="SAM" id="Phobius"/>
    </source>
</evidence>
<dbReference type="RefSeq" id="WP_070502405.1">
    <property type="nucleotide sequence ID" value="NZ_JAASJD010000001.1"/>
</dbReference>
<evidence type="ECO:0000256" key="3">
    <source>
        <dbReference type="ARBA" id="ARBA00022475"/>
    </source>
</evidence>
<organism evidence="9 10">
    <name type="scientific">Staphylococcus pettenkoferi</name>
    <dbReference type="NCBI Taxonomy" id="170573"/>
    <lineage>
        <taxon>Bacteria</taxon>
        <taxon>Bacillati</taxon>
        <taxon>Bacillota</taxon>
        <taxon>Bacilli</taxon>
        <taxon>Bacillales</taxon>
        <taxon>Staphylococcaceae</taxon>
        <taxon>Staphylococcus</taxon>
    </lineage>
</organism>
<evidence type="ECO:0000313" key="9">
    <source>
        <dbReference type="EMBL" id="PMC19639.1"/>
    </source>
</evidence>
<evidence type="ECO:0000256" key="6">
    <source>
        <dbReference type="ARBA" id="ARBA00022989"/>
    </source>
</evidence>
<keyword evidence="6 8" id="KW-1133">Transmembrane helix</keyword>
<dbReference type="Proteomes" id="UP000235748">
    <property type="component" value="Unassembled WGS sequence"/>
</dbReference>
<dbReference type="AlphaFoldDB" id="A0A2N6QJ63"/>
<evidence type="ECO:0000256" key="4">
    <source>
        <dbReference type="ARBA" id="ARBA00022692"/>
    </source>
</evidence>
<reference evidence="9 10" key="1">
    <citation type="submission" date="2017-09" db="EMBL/GenBank/DDBJ databases">
        <title>Bacterial strain isolated from the female urinary microbiota.</title>
        <authorList>
            <person name="Thomas-White K."/>
            <person name="Kumar N."/>
            <person name="Forster S."/>
            <person name="Putonti C."/>
            <person name="Lawley T."/>
            <person name="Wolfe A.J."/>
        </authorList>
    </citation>
    <scope>NUCLEOTIDE SEQUENCE [LARGE SCALE GENOMIC DNA]</scope>
    <source>
        <strain evidence="9 10">UMB0834</strain>
    </source>
</reference>
<dbReference type="GO" id="GO:0008360">
    <property type="term" value="P:regulation of cell shape"/>
    <property type="evidence" value="ECO:0007669"/>
    <property type="project" value="UniProtKB-KW"/>
</dbReference>
<keyword evidence="4 8" id="KW-0812">Transmembrane</keyword>
<feature type="transmembrane region" description="Helical" evidence="8">
    <location>
        <begin position="72"/>
        <end position="89"/>
    </location>
</feature>
<name>A0A2N6QJ63_9STAP</name>
<evidence type="ECO:0000256" key="7">
    <source>
        <dbReference type="ARBA" id="ARBA00023136"/>
    </source>
</evidence>
<dbReference type="Pfam" id="PF04093">
    <property type="entry name" value="MreD"/>
    <property type="match status" value="1"/>
</dbReference>